<accession>A0A417Z033</accession>
<reference evidence="1 2" key="1">
    <citation type="journal article" date="2017" name="Int. J. Syst. Evol. Microbiol.">
        <title>Bacillus notoginsengisoli sp. nov., a novel bacterium isolated from the rhizosphere of Panax notoginseng.</title>
        <authorList>
            <person name="Zhang M.Y."/>
            <person name="Cheng J."/>
            <person name="Cai Y."/>
            <person name="Zhang T.Y."/>
            <person name="Wu Y.Y."/>
            <person name="Manikprabhu D."/>
            <person name="Li W.J."/>
            <person name="Zhang Y.X."/>
        </authorList>
    </citation>
    <scope>NUCLEOTIDE SEQUENCE [LARGE SCALE GENOMIC DNA]</scope>
    <source>
        <strain evidence="1 2">JCM 30743</strain>
    </source>
</reference>
<evidence type="ECO:0000313" key="2">
    <source>
        <dbReference type="Proteomes" id="UP000284416"/>
    </source>
</evidence>
<sequence length="78" mass="8977">MAEKEDKKQPNVMKDAAKGFLEGLRFGSVADPDMTEEKVKETKQFTTTEVFNHLSGKEKLSDEEVEHLKRMAKHNRNL</sequence>
<organism evidence="1 2">
    <name type="scientific">Neobacillus notoginsengisoli</name>
    <dbReference type="NCBI Taxonomy" id="1578198"/>
    <lineage>
        <taxon>Bacteria</taxon>
        <taxon>Bacillati</taxon>
        <taxon>Bacillota</taxon>
        <taxon>Bacilli</taxon>
        <taxon>Bacillales</taxon>
        <taxon>Bacillaceae</taxon>
        <taxon>Neobacillus</taxon>
    </lineage>
</organism>
<dbReference type="Proteomes" id="UP000284416">
    <property type="component" value="Unassembled WGS sequence"/>
</dbReference>
<dbReference type="RefSeq" id="WP_118918985.1">
    <property type="nucleotide sequence ID" value="NZ_QWEG01000001.1"/>
</dbReference>
<name>A0A417Z033_9BACI</name>
<protein>
    <submittedName>
        <fullName evidence="1">Uncharacterized protein</fullName>
    </submittedName>
</protein>
<comment type="caution">
    <text evidence="1">The sequence shown here is derived from an EMBL/GenBank/DDBJ whole genome shotgun (WGS) entry which is preliminary data.</text>
</comment>
<dbReference type="EMBL" id="QWEG01000001">
    <property type="protein sequence ID" value="RHW43376.1"/>
    <property type="molecule type" value="Genomic_DNA"/>
</dbReference>
<gene>
    <name evidence="1" type="ORF">D1B31_01560</name>
</gene>
<proteinExistence type="predicted"/>
<evidence type="ECO:0000313" key="1">
    <source>
        <dbReference type="EMBL" id="RHW43376.1"/>
    </source>
</evidence>
<keyword evidence="2" id="KW-1185">Reference proteome</keyword>
<dbReference type="AlphaFoldDB" id="A0A417Z033"/>